<dbReference type="Gene3D" id="3.40.20.10">
    <property type="entry name" value="Severin"/>
    <property type="match status" value="1"/>
</dbReference>
<dbReference type="AlphaFoldDB" id="A0A7I8VHB0"/>
<dbReference type="Proteomes" id="UP000549394">
    <property type="component" value="Unassembled WGS sequence"/>
</dbReference>
<protein>
    <submittedName>
        <fullName evidence="4">DgyrCDS4673</fullName>
    </submittedName>
</protein>
<comment type="similarity">
    <text evidence="1">Belongs to the actin-binding proteins ADF family.</text>
</comment>
<evidence type="ECO:0000259" key="3">
    <source>
        <dbReference type="PROSITE" id="PS51263"/>
    </source>
</evidence>
<accession>A0A7I8VHB0</accession>
<dbReference type="PANTHER" id="PTHR11913">
    <property type="entry name" value="COFILIN-RELATED"/>
    <property type="match status" value="1"/>
</dbReference>
<dbReference type="GO" id="GO:0015629">
    <property type="term" value="C:actin cytoskeleton"/>
    <property type="evidence" value="ECO:0007669"/>
    <property type="project" value="InterPro"/>
</dbReference>
<dbReference type="SUPFAM" id="SSF55753">
    <property type="entry name" value="Actin depolymerizing proteins"/>
    <property type="match status" value="1"/>
</dbReference>
<evidence type="ECO:0000256" key="1">
    <source>
        <dbReference type="ARBA" id="ARBA00006844"/>
    </source>
</evidence>
<dbReference type="InterPro" id="IPR017904">
    <property type="entry name" value="ADF/Cofilin"/>
</dbReference>
<organism evidence="4 5">
    <name type="scientific">Dimorphilus gyrociliatus</name>
    <dbReference type="NCBI Taxonomy" id="2664684"/>
    <lineage>
        <taxon>Eukaryota</taxon>
        <taxon>Metazoa</taxon>
        <taxon>Spiralia</taxon>
        <taxon>Lophotrochozoa</taxon>
        <taxon>Annelida</taxon>
        <taxon>Polychaeta</taxon>
        <taxon>Polychaeta incertae sedis</taxon>
        <taxon>Dinophilidae</taxon>
        <taxon>Dimorphilus</taxon>
    </lineage>
</organism>
<dbReference type="PRINTS" id="PR00006">
    <property type="entry name" value="COFILIN"/>
</dbReference>
<dbReference type="PROSITE" id="PS51263">
    <property type="entry name" value="ADF_H"/>
    <property type="match status" value="1"/>
</dbReference>
<dbReference type="InterPro" id="IPR002108">
    <property type="entry name" value="ADF-H"/>
</dbReference>
<evidence type="ECO:0000256" key="2">
    <source>
        <dbReference type="ARBA" id="ARBA00023203"/>
    </source>
</evidence>
<gene>
    <name evidence="4" type="ORF">DGYR_LOCUS4438</name>
</gene>
<dbReference type="InterPro" id="IPR029006">
    <property type="entry name" value="ADF-H/Gelsolin-like_dom_sf"/>
</dbReference>
<keyword evidence="2" id="KW-0009">Actin-binding</keyword>
<name>A0A7I8VHB0_9ANNE</name>
<keyword evidence="5" id="KW-1185">Reference proteome</keyword>
<evidence type="ECO:0000313" key="5">
    <source>
        <dbReference type="Proteomes" id="UP000549394"/>
    </source>
</evidence>
<feature type="domain" description="ADF-H" evidence="3">
    <location>
        <begin position="2"/>
        <end position="139"/>
    </location>
</feature>
<sequence>MSSGIDVNSKVLEAYNALQLQHNYKYVIFKLSDDLKQIEVETTKKNYDGFAWKDFTDQLPPCDVRYAVVDFHFNKKSDGAKQEKVIFVHWAPDNAPIKRKMLIASSKDALKRKLEGLSLEVQANDMSDLLEEEIIAKLDRT</sequence>
<dbReference type="Pfam" id="PF00241">
    <property type="entry name" value="Cofilin_ADF"/>
    <property type="match status" value="1"/>
</dbReference>
<dbReference type="OrthoDB" id="10249245at2759"/>
<dbReference type="SMART" id="SM00102">
    <property type="entry name" value="ADF"/>
    <property type="match status" value="1"/>
</dbReference>
<proteinExistence type="inferred from homology"/>
<reference evidence="4 5" key="1">
    <citation type="submission" date="2020-08" db="EMBL/GenBank/DDBJ databases">
        <authorList>
            <person name="Hejnol A."/>
        </authorList>
    </citation>
    <scope>NUCLEOTIDE SEQUENCE [LARGE SCALE GENOMIC DNA]</scope>
</reference>
<dbReference type="GO" id="GO:0003779">
    <property type="term" value="F:actin binding"/>
    <property type="evidence" value="ECO:0007669"/>
    <property type="project" value="UniProtKB-KW"/>
</dbReference>
<comment type="caution">
    <text evidence="4">The sequence shown here is derived from an EMBL/GenBank/DDBJ whole genome shotgun (WGS) entry which is preliminary data.</text>
</comment>
<dbReference type="CDD" id="cd11286">
    <property type="entry name" value="ADF_cofilin_like"/>
    <property type="match status" value="1"/>
</dbReference>
<dbReference type="EMBL" id="CAJFCJ010000006">
    <property type="protein sequence ID" value="CAD5115730.1"/>
    <property type="molecule type" value="Genomic_DNA"/>
</dbReference>
<evidence type="ECO:0000313" key="4">
    <source>
        <dbReference type="EMBL" id="CAD5115730.1"/>
    </source>
</evidence>
<dbReference type="GO" id="GO:0030042">
    <property type="term" value="P:actin filament depolymerization"/>
    <property type="evidence" value="ECO:0007669"/>
    <property type="project" value="InterPro"/>
</dbReference>